<feature type="repeat" description="Kelch 1" evidence="7">
    <location>
        <begin position="55"/>
        <end position="99"/>
    </location>
</feature>
<organism evidence="8 9">
    <name type="scientific">Vibrio mimicus VM603</name>
    <dbReference type="NCBI Taxonomy" id="671074"/>
    <lineage>
        <taxon>Bacteria</taxon>
        <taxon>Pseudomonadati</taxon>
        <taxon>Pseudomonadota</taxon>
        <taxon>Gammaproteobacteria</taxon>
        <taxon>Vibrionales</taxon>
        <taxon>Vibrionaceae</taxon>
        <taxon>Vibrio</taxon>
    </lineage>
</organism>
<dbReference type="NCBIfam" id="TIGR03547">
    <property type="entry name" value="muta_rot_YjhT"/>
    <property type="match status" value="1"/>
</dbReference>
<comment type="function">
    <text evidence="7">Converts alpha-N-acetylneuranimic acid (Neu5Ac) to the beta-anomer, accelerating the equilibrium between the alpha- and beta-anomers. Probably facilitates sialidase-negative bacteria to compete sucessfully for limited amounts of extracellular Neu5Ac, which is likely taken up in the beta-anomer. In addition, the rapid removal of sialic acid from solution might be advantageous to the bacterium to damp down host responses.</text>
</comment>
<dbReference type="GO" id="GO:0042597">
    <property type="term" value="C:periplasmic space"/>
    <property type="evidence" value="ECO:0007669"/>
    <property type="project" value="UniProtKB-SubCell"/>
</dbReference>
<dbReference type="EMBL" id="ACYU01000178">
    <property type="protein sequence ID" value="EEW05507.1"/>
    <property type="molecule type" value="Genomic_DNA"/>
</dbReference>
<dbReference type="Pfam" id="PF24996">
    <property type="entry name" value="NANM"/>
    <property type="match status" value="1"/>
</dbReference>
<evidence type="ECO:0000256" key="6">
    <source>
        <dbReference type="ARBA" id="ARBA00023277"/>
    </source>
</evidence>
<reference evidence="8 9" key="1">
    <citation type="journal article" date="2009" name="BMC Evol. Biol.">
        <title>Genomic taxonomy of Vibrios.</title>
        <authorList>
            <person name="Thompson C.C."/>
            <person name="Vicente A.C."/>
            <person name="Souza R.C."/>
            <person name="Vasconcelos A.T."/>
            <person name="Vesth T."/>
            <person name="Alves N.Jr."/>
            <person name="Ussery D.W."/>
            <person name="Iida T."/>
            <person name="Thompson F.L."/>
        </authorList>
    </citation>
    <scope>NUCLEOTIDE SEQUENCE [LARGE SCALE GENOMIC DNA]</scope>
    <source>
        <strain evidence="8 9">VM603</strain>
    </source>
</reference>
<protein>
    <recommendedName>
        <fullName evidence="7">N-acetylneuraminate epimerase</fullName>
        <ecNumber evidence="7">5.1.3.24</ecNumber>
    </recommendedName>
    <alternativeName>
        <fullName evidence="7">N-acetylneuraminate mutarotase</fullName>
        <shortName evidence="7">Neu5Ac mutarotase</shortName>
    </alternativeName>
    <alternativeName>
        <fullName evidence="7">Sialic acid epimerase</fullName>
    </alternativeName>
</protein>
<keyword evidence="1 7" id="KW-0880">Kelch repeat</keyword>
<proteinExistence type="inferred from homology"/>
<comment type="subunit">
    <text evidence="7">Homodimer.</text>
</comment>
<dbReference type="InterPro" id="IPR015915">
    <property type="entry name" value="Kelch-typ_b-propeller"/>
</dbReference>
<evidence type="ECO:0000256" key="1">
    <source>
        <dbReference type="ARBA" id="ARBA00022441"/>
    </source>
</evidence>
<dbReference type="SUPFAM" id="SSF117281">
    <property type="entry name" value="Kelch motif"/>
    <property type="match status" value="1"/>
</dbReference>
<feature type="repeat" description="Kelch 4" evidence="7">
    <location>
        <begin position="194"/>
        <end position="239"/>
    </location>
</feature>
<dbReference type="PANTHER" id="PTHR46093">
    <property type="entry name" value="ACYL-COA-BINDING DOMAIN-CONTAINING PROTEIN 5"/>
    <property type="match status" value="1"/>
</dbReference>
<feature type="chain" id="PRO_5009009265" description="N-acetylneuraminate epimerase" evidence="7">
    <location>
        <begin position="32"/>
        <end position="393"/>
    </location>
</feature>
<dbReference type="InterPro" id="IPR019936">
    <property type="entry name" value="NanM_proteobact"/>
</dbReference>
<evidence type="ECO:0000313" key="8">
    <source>
        <dbReference type="EMBL" id="EEW05507.1"/>
    </source>
</evidence>
<dbReference type="Gene3D" id="2.120.10.80">
    <property type="entry name" value="Kelch-type beta propeller"/>
    <property type="match status" value="2"/>
</dbReference>
<keyword evidence="3 7" id="KW-0677">Repeat</keyword>
<dbReference type="Proteomes" id="UP000004827">
    <property type="component" value="Unassembled WGS sequence"/>
</dbReference>
<feature type="signal peptide" evidence="7">
    <location>
        <begin position="1"/>
        <end position="31"/>
    </location>
</feature>
<feature type="active site" description="Proton acceptor" evidence="7">
    <location>
        <position position="248"/>
    </location>
</feature>
<dbReference type="InterPro" id="IPR056734">
    <property type="entry name" value="NANM"/>
</dbReference>
<sequence precursor="true">MDSNKNKDKSMNMKTLLICTPLLAVTTFSHATSDNQWPDLPAGFKDGIGAQVGTKIYVGLGSLGKDFYALDLKALSQGWQKVADFSGAERSGATASVVGDDIYLFGGSGKAELSDPSPILFDSVYRYDTKKDSWEKMKTTSPVGLLGASSYSPDNKQILFFGGYNKAYFDRYLRDISTTDKQANPEAWQRIVDDYMGMKPTDYKWNRNVISYLPGKQEWRDLGISPYLPNCGSATVVEGNKVTLISGEIKPGLRTAEVKQYEFGAEQPWHGLLSLPALKTSNTQEGIAGAFSGKTNGVTLVAGGANFHGAKQAFENGKMFAHEGLPKAFNSEIYVEKEGIWSTVNSLPEGLAYGASFTTSEGVLIVGGEKSGKEISNKVYMLAWNGSSVVITD</sequence>
<dbReference type="AlphaFoldDB" id="D2YIB3"/>
<comment type="catalytic activity">
    <reaction evidence="7">
        <text>N-acetyl-alpha-neuraminate = N-acetyl-beta-neuraminate</text>
        <dbReference type="Rhea" id="RHEA:25233"/>
        <dbReference type="ChEBI" id="CHEBI:58705"/>
        <dbReference type="ChEBI" id="CHEBI:58770"/>
        <dbReference type="EC" id="5.1.3.24"/>
    </reaction>
</comment>
<evidence type="ECO:0000256" key="5">
    <source>
        <dbReference type="ARBA" id="ARBA00023235"/>
    </source>
</evidence>
<dbReference type="HAMAP" id="MF_01195">
    <property type="entry name" value="NanM"/>
    <property type="match status" value="1"/>
</dbReference>
<keyword evidence="4 7" id="KW-0574">Periplasm</keyword>
<feature type="repeat" description="Kelch 6" evidence="7">
    <location>
        <begin position="312"/>
        <end position="361"/>
    </location>
</feature>
<comment type="similarity">
    <text evidence="7">Belongs to the NanM family.</text>
</comment>
<accession>D2YIB3</accession>
<evidence type="ECO:0000256" key="7">
    <source>
        <dbReference type="HAMAP-Rule" id="MF_01195"/>
    </source>
</evidence>
<dbReference type="GO" id="GO:0016857">
    <property type="term" value="F:racemase and epimerase activity, acting on carbohydrates and derivatives"/>
    <property type="evidence" value="ECO:0007669"/>
    <property type="project" value="UniProtKB-UniRule"/>
</dbReference>
<comment type="caution">
    <text evidence="7">Lacks conserved residue(s) required for the propagation of feature annotation.</text>
</comment>
<name>D2YIB3_VIBMI</name>
<keyword evidence="2 7" id="KW-0732">Signal</keyword>
<gene>
    <name evidence="7 8" type="primary">nanM</name>
    <name evidence="8" type="ORF">VMB_32600</name>
</gene>
<dbReference type="EC" id="5.1.3.24" evidence="7"/>
<keyword evidence="5 7" id="KW-0413">Isomerase</keyword>
<evidence type="ECO:0000256" key="4">
    <source>
        <dbReference type="ARBA" id="ARBA00022764"/>
    </source>
</evidence>
<comment type="subcellular location">
    <subcellularLocation>
        <location evidence="7">Periplasm</location>
    </subcellularLocation>
</comment>
<dbReference type="NCBIfam" id="NF010730">
    <property type="entry name" value="PRK14131.1"/>
    <property type="match status" value="1"/>
</dbReference>
<evidence type="ECO:0000313" key="9">
    <source>
        <dbReference type="Proteomes" id="UP000004827"/>
    </source>
</evidence>
<comment type="caution">
    <text evidence="8">The sequence shown here is derived from an EMBL/GenBank/DDBJ whole genome shotgun (WGS) entry which is preliminary data.</text>
</comment>
<feature type="repeat" description="Kelch 7" evidence="7">
    <location>
        <begin position="363"/>
        <end position="392"/>
    </location>
</feature>
<evidence type="ECO:0000256" key="3">
    <source>
        <dbReference type="ARBA" id="ARBA00022737"/>
    </source>
</evidence>
<dbReference type="PANTHER" id="PTHR46093:SF18">
    <property type="entry name" value="FIBRONECTIN TYPE-III DOMAIN-CONTAINING PROTEIN"/>
    <property type="match status" value="1"/>
</dbReference>
<evidence type="ECO:0000256" key="2">
    <source>
        <dbReference type="ARBA" id="ARBA00022729"/>
    </source>
</evidence>
<keyword evidence="6 7" id="KW-0119">Carbohydrate metabolism</keyword>